<keyword evidence="7" id="KW-0460">Magnesium</keyword>
<dbReference type="AlphaFoldDB" id="A0A139AVX0"/>
<dbReference type="FunFam" id="3.40.50.10420:FF:000007">
    <property type="entry name" value="5-formyltetrahydrofolate cyclo-ligase"/>
    <property type="match status" value="1"/>
</dbReference>
<feature type="binding site" evidence="6">
    <location>
        <begin position="152"/>
        <end position="160"/>
    </location>
    <ligand>
        <name>ATP</name>
        <dbReference type="ChEBI" id="CHEBI:30616"/>
    </ligand>
</feature>
<dbReference type="GO" id="GO:0009396">
    <property type="term" value="P:folic acid-containing compound biosynthetic process"/>
    <property type="evidence" value="ECO:0007669"/>
    <property type="project" value="EnsemblFungi"/>
</dbReference>
<comment type="catalytic activity">
    <reaction evidence="4 7">
        <text>(6S)-5-formyl-5,6,7,8-tetrahydrofolate + ATP = (6R)-5,10-methenyltetrahydrofolate + ADP + phosphate</text>
        <dbReference type="Rhea" id="RHEA:10488"/>
        <dbReference type="ChEBI" id="CHEBI:30616"/>
        <dbReference type="ChEBI" id="CHEBI:43474"/>
        <dbReference type="ChEBI" id="CHEBI:57455"/>
        <dbReference type="ChEBI" id="CHEBI:57457"/>
        <dbReference type="ChEBI" id="CHEBI:456216"/>
        <dbReference type="EC" id="6.3.3.2"/>
    </reaction>
</comment>
<dbReference type="EMBL" id="KQ965734">
    <property type="protein sequence ID" value="KXS20857.1"/>
    <property type="molecule type" value="Genomic_DNA"/>
</dbReference>
<dbReference type="STRING" id="1344416.A0A139AVX0"/>
<feature type="binding site" evidence="6">
    <location>
        <begin position="9"/>
        <end position="13"/>
    </location>
    <ligand>
        <name>ATP</name>
        <dbReference type="ChEBI" id="CHEBI:30616"/>
    </ligand>
</feature>
<dbReference type="NCBIfam" id="TIGR02727">
    <property type="entry name" value="MTHFS_bact"/>
    <property type="match status" value="1"/>
</dbReference>
<evidence type="ECO:0000313" key="8">
    <source>
        <dbReference type="EMBL" id="KXS20857.1"/>
    </source>
</evidence>
<organism evidence="8 9">
    <name type="scientific">Gonapodya prolifera (strain JEL478)</name>
    <name type="common">Monoblepharis prolifera</name>
    <dbReference type="NCBI Taxonomy" id="1344416"/>
    <lineage>
        <taxon>Eukaryota</taxon>
        <taxon>Fungi</taxon>
        <taxon>Fungi incertae sedis</taxon>
        <taxon>Chytridiomycota</taxon>
        <taxon>Chytridiomycota incertae sedis</taxon>
        <taxon>Monoblepharidomycetes</taxon>
        <taxon>Monoblepharidales</taxon>
        <taxon>Gonapodyaceae</taxon>
        <taxon>Gonapodya</taxon>
    </lineage>
</organism>
<feature type="binding site" evidence="6">
    <location>
        <position position="55"/>
    </location>
    <ligand>
        <name>substrate</name>
    </ligand>
</feature>
<proteinExistence type="inferred from homology"/>
<dbReference type="Pfam" id="PF01812">
    <property type="entry name" value="5-FTHF_cyc-lig"/>
    <property type="match status" value="1"/>
</dbReference>
<evidence type="ECO:0000256" key="2">
    <source>
        <dbReference type="ARBA" id="ARBA00022741"/>
    </source>
</evidence>
<dbReference type="GO" id="GO:0005739">
    <property type="term" value="C:mitochondrion"/>
    <property type="evidence" value="ECO:0007669"/>
    <property type="project" value="TreeGrafter"/>
</dbReference>
<comment type="cofactor">
    <cofactor evidence="7">
        <name>Mg(2+)</name>
        <dbReference type="ChEBI" id="CHEBI:18420"/>
    </cofactor>
</comment>
<evidence type="ECO:0000256" key="1">
    <source>
        <dbReference type="ARBA" id="ARBA00010638"/>
    </source>
</evidence>
<accession>A0A139AVX0</accession>
<keyword evidence="7" id="KW-0479">Metal-binding</keyword>
<evidence type="ECO:0000256" key="3">
    <source>
        <dbReference type="ARBA" id="ARBA00022840"/>
    </source>
</evidence>
<evidence type="ECO:0000256" key="5">
    <source>
        <dbReference type="ARBA" id="ARBA00038966"/>
    </source>
</evidence>
<dbReference type="PIRSF" id="PIRSF006806">
    <property type="entry name" value="FTHF_cligase"/>
    <property type="match status" value="1"/>
</dbReference>
<dbReference type="Gene3D" id="3.40.50.10420">
    <property type="entry name" value="NagB/RpiA/CoA transferase-like"/>
    <property type="match status" value="1"/>
</dbReference>
<protein>
    <recommendedName>
        <fullName evidence="5 7">5-formyltetrahydrofolate cyclo-ligase</fullName>
        <ecNumber evidence="5 7">6.3.3.2</ecNumber>
    </recommendedName>
</protein>
<dbReference type="GO" id="GO:0035999">
    <property type="term" value="P:tetrahydrofolate interconversion"/>
    <property type="evidence" value="ECO:0007669"/>
    <property type="project" value="TreeGrafter"/>
</dbReference>
<gene>
    <name evidence="8" type="ORF">M427DRAFT_94150</name>
</gene>
<evidence type="ECO:0000256" key="7">
    <source>
        <dbReference type="RuleBase" id="RU361279"/>
    </source>
</evidence>
<sequence length="226" mass="25052">MHTQVQAAKAALRKEIKSRLAAIPAEQIAIESGLVLQRLRDLKVYRDAKAVSVYLSMKGEVETKEIVKDIFAQGKLCFVPRWDGQIMHMVHLTSLPDYLSLPLNRWGIPEPPHGEERQVAFPDGKGGGFRESGEKLDLVLVPGVAFDSHRNRLGHGKGYYDSYLARYARLTHNDTDDPLFAMPTTVALALRAQIVESVPVGETDWRVDEVLTADGVVKDAQYGGST</sequence>
<keyword evidence="9" id="KW-1185">Reference proteome</keyword>
<evidence type="ECO:0000256" key="6">
    <source>
        <dbReference type="PIRSR" id="PIRSR006806-1"/>
    </source>
</evidence>
<dbReference type="GO" id="GO:0030272">
    <property type="term" value="F:5-formyltetrahydrofolate cyclo-ligase activity"/>
    <property type="evidence" value="ECO:0007669"/>
    <property type="project" value="UniProtKB-EC"/>
</dbReference>
<dbReference type="EC" id="6.3.3.2" evidence="5 7"/>
<evidence type="ECO:0000313" key="9">
    <source>
        <dbReference type="Proteomes" id="UP000070544"/>
    </source>
</evidence>
<feature type="binding site" evidence="6">
    <location>
        <position position="60"/>
    </location>
    <ligand>
        <name>substrate</name>
    </ligand>
</feature>
<dbReference type="PANTHER" id="PTHR23407">
    <property type="entry name" value="ATPASE INHIBITOR/5-FORMYLTETRAHYDROFOLATE CYCLO-LIGASE"/>
    <property type="match status" value="1"/>
</dbReference>
<dbReference type="GO" id="GO:0046872">
    <property type="term" value="F:metal ion binding"/>
    <property type="evidence" value="ECO:0007669"/>
    <property type="project" value="UniProtKB-KW"/>
</dbReference>
<dbReference type="InterPro" id="IPR002698">
    <property type="entry name" value="FTHF_cligase"/>
</dbReference>
<dbReference type="Proteomes" id="UP000070544">
    <property type="component" value="Unassembled WGS sequence"/>
</dbReference>
<comment type="similarity">
    <text evidence="1 7">Belongs to the 5-formyltetrahydrofolate cyclo-ligase family.</text>
</comment>
<dbReference type="OMA" id="DKWGIPT"/>
<evidence type="ECO:0000256" key="4">
    <source>
        <dbReference type="ARBA" id="ARBA00036539"/>
    </source>
</evidence>
<dbReference type="GO" id="GO:0005524">
    <property type="term" value="F:ATP binding"/>
    <property type="evidence" value="ECO:0007669"/>
    <property type="project" value="UniProtKB-KW"/>
</dbReference>
<name>A0A139AVX0_GONPJ</name>
<dbReference type="PANTHER" id="PTHR23407:SF1">
    <property type="entry name" value="5-FORMYLTETRAHYDROFOLATE CYCLO-LIGASE"/>
    <property type="match status" value="1"/>
</dbReference>
<reference evidence="8 9" key="1">
    <citation type="journal article" date="2015" name="Genome Biol. Evol.">
        <title>Phylogenomic analyses indicate that early fungi evolved digesting cell walls of algal ancestors of land plants.</title>
        <authorList>
            <person name="Chang Y."/>
            <person name="Wang S."/>
            <person name="Sekimoto S."/>
            <person name="Aerts A.L."/>
            <person name="Choi C."/>
            <person name="Clum A."/>
            <person name="LaButti K.M."/>
            <person name="Lindquist E.A."/>
            <person name="Yee Ngan C."/>
            <person name="Ohm R.A."/>
            <person name="Salamov A.A."/>
            <person name="Grigoriev I.V."/>
            <person name="Spatafora J.W."/>
            <person name="Berbee M.L."/>
        </authorList>
    </citation>
    <scope>NUCLEOTIDE SEQUENCE [LARGE SCALE GENOMIC DNA]</scope>
    <source>
        <strain evidence="8 9">JEL478</strain>
    </source>
</reference>
<keyword evidence="2 6" id="KW-0547">Nucleotide-binding</keyword>
<dbReference type="SUPFAM" id="SSF100950">
    <property type="entry name" value="NagB/RpiA/CoA transferase-like"/>
    <property type="match status" value="1"/>
</dbReference>
<keyword evidence="3 6" id="KW-0067">ATP-binding</keyword>
<dbReference type="InterPro" id="IPR024185">
    <property type="entry name" value="FTHF_cligase-like_sf"/>
</dbReference>
<dbReference type="InterPro" id="IPR037171">
    <property type="entry name" value="NagB/RpiA_transferase-like"/>
</dbReference>
<dbReference type="OrthoDB" id="2015992at2759"/>